<dbReference type="PIRSF" id="PIRSF036962">
    <property type="entry name" value="UCP036962_SignTr_Ycf55"/>
    <property type="match status" value="1"/>
</dbReference>
<reference evidence="2" key="1">
    <citation type="journal article" date="2017" name="J. Phycol.">
        <title>Analysis of chloroplast genomes and a supermatrix inform reclassification of the Rhodomelaceae (Rhodophyta).</title>
        <authorList>
            <person name="Diaz-Tapia P."/>
            <person name="Maggs C.A."/>
            <person name="West J.A."/>
            <person name="Verbruggen H."/>
        </authorList>
    </citation>
    <scope>NUCLEOTIDE SEQUENCE</scope>
    <source>
        <strain evidence="2">PD1561</strain>
    </source>
</reference>
<dbReference type="InterPro" id="IPR017077">
    <property type="entry name" value="Uncharacterised_Ycf55_algae"/>
</dbReference>
<accession>A0A1Z1MPL6</accession>
<organism evidence="2">
    <name type="scientific">Cliftonaea pectinata</name>
    <dbReference type="NCBI Taxonomy" id="2007206"/>
    <lineage>
        <taxon>Eukaryota</taxon>
        <taxon>Rhodophyta</taxon>
        <taxon>Florideophyceae</taxon>
        <taxon>Rhodymeniophycidae</taxon>
        <taxon>Ceramiales</taxon>
        <taxon>Rhodomelaceae</taxon>
        <taxon>Polyzonieae</taxon>
        <taxon>Cliftonaea</taxon>
    </lineage>
</organism>
<dbReference type="EMBL" id="MF101450">
    <property type="protein sequence ID" value="ARW68030.1"/>
    <property type="molecule type" value="Genomic_DNA"/>
</dbReference>
<keyword evidence="1" id="KW-1133">Transmembrane helix</keyword>
<dbReference type="GeneID" id="33361454"/>
<dbReference type="AlphaFoldDB" id="A0A1Z1MPL6"/>
<gene>
    <name evidence="2" type="primary">ycf55</name>
</gene>
<feature type="transmembrane region" description="Helical" evidence="1">
    <location>
        <begin position="286"/>
        <end position="310"/>
    </location>
</feature>
<keyword evidence="2" id="KW-0934">Plastid</keyword>
<proteinExistence type="predicted"/>
<protein>
    <submittedName>
        <fullName evidence="2">Uncharacterized protein</fullName>
    </submittedName>
</protein>
<evidence type="ECO:0000256" key="1">
    <source>
        <dbReference type="SAM" id="Phobius"/>
    </source>
</evidence>
<dbReference type="InterPro" id="IPR022552">
    <property type="entry name" value="UPF_Ycf55"/>
</dbReference>
<dbReference type="RefSeq" id="YP_009398819.1">
    <property type="nucleotide sequence ID" value="NC_035294.1"/>
</dbReference>
<keyword evidence="1" id="KW-0472">Membrane</keyword>
<keyword evidence="2" id="KW-0150">Chloroplast</keyword>
<sequence length="312" mass="37744">MIKYWPNKQSINLNNCVVDLFLNIEKKLYYKLSNKTNYYLQIDILNEKYRNKLFYLILSEFKTLILDLIELNISKQKLLQLNQQIKNHLINKVLKNFILNINSKYKIKSHNFISVEHDKLSYNLMIYLIFGSSHITKNIFLFEEIYTPFKHVQIIFENFIIELSSIIVNYTINNFMNSPTISKLIQYKEICNKYYISNRSIIFFINNLKLQNLIYQYIYMPKYIYSGHQQIWLISSSGLIKKHIFLSRIEEIKKFNQVKIFFLFWLEIKDIIMPKVEKLLLKIIHYLAYISISFLSNIMIIITRVIIFYLNR</sequence>
<keyword evidence="1" id="KW-0812">Transmembrane</keyword>
<name>A0A1Z1MPL6_9FLOR</name>
<geneLocation type="chloroplast" evidence="2"/>
<dbReference type="Pfam" id="PF12452">
    <property type="entry name" value="DUF3685"/>
    <property type="match status" value="1"/>
</dbReference>
<evidence type="ECO:0000313" key="2">
    <source>
        <dbReference type="EMBL" id="ARW68030.1"/>
    </source>
</evidence>